<name>A0ABM7Y259_9PROT</name>
<dbReference type="RefSeq" id="WP_244459137.1">
    <property type="nucleotide sequence ID" value="NZ_AP025637.1"/>
</dbReference>
<gene>
    <name evidence="2" type="ORF">Rmf_18440</name>
</gene>
<keyword evidence="1" id="KW-0732">Signal</keyword>
<dbReference type="EMBL" id="AP025637">
    <property type="protein sequence ID" value="BDG71915.1"/>
    <property type="molecule type" value="Genomic_DNA"/>
</dbReference>
<evidence type="ECO:0000313" key="3">
    <source>
        <dbReference type="Proteomes" id="UP000831327"/>
    </source>
</evidence>
<organism evidence="2 3">
    <name type="scientific">Roseomonas fluvialis</name>
    <dbReference type="NCBI Taxonomy" id="1750527"/>
    <lineage>
        <taxon>Bacteria</taxon>
        <taxon>Pseudomonadati</taxon>
        <taxon>Pseudomonadota</taxon>
        <taxon>Alphaproteobacteria</taxon>
        <taxon>Acetobacterales</taxon>
        <taxon>Roseomonadaceae</taxon>
        <taxon>Roseomonas</taxon>
    </lineage>
</organism>
<proteinExistence type="predicted"/>
<evidence type="ECO:0000313" key="2">
    <source>
        <dbReference type="EMBL" id="BDG71915.1"/>
    </source>
</evidence>
<keyword evidence="3" id="KW-1185">Reference proteome</keyword>
<evidence type="ECO:0000256" key="1">
    <source>
        <dbReference type="SAM" id="SignalP"/>
    </source>
</evidence>
<dbReference type="Proteomes" id="UP000831327">
    <property type="component" value="Chromosome"/>
</dbReference>
<sequence>MSQAAASWLRRGAACVMLALACAAAPGARAQPGSVEMPPAEDDAPPVDVRPGGASCGTINSRAMEASLVIRQHASALSVGIPPDARAQGIVLLAYLDQWAGRLRGLIDLGEFTECLDEGEAETYRRALALANRVGNQAREDLFRAARAPQPEQPRNRRP</sequence>
<protein>
    <submittedName>
        <fullName evidence="2">Uncharacterized protein</fullName>
    </submittedName>
</protein>
<feature type="chain" id="PRO_5046214674" evidence="1">
    <location>
        <begin position="31"/>
        <end position="159"/>
    </location>
</feature>
<feature type="signal peptide" evidence="1">
    <location>
        <begin position="1"/>
        <end position="30"/>
    </location>
</feature>
<reference evidence="2 3" key="1">
    <citation type="journal article" date="2016" name="Microbes Environ.">
        <title>Phylogenetically diverse aerobic anoxygenic phototrophic bacteria isolated from epilithic biofilms in Tama river, Japan.</title>
        <authorList>
            <person name="Hirose S."/>
            <person name="Matsuura K."/>
            <person name="Haruta S."/>
        </authorList>
    </citation>
    <scope>NUCLEOTIDE SEQUENCE [LARGE SCALE GENOMIC DNA]</scope>
    <source>
        <strain evidence="2 3">S08</strain>
    </source>
</reference>
<accession>A0ABM7Y259</accession>